<dbReference type="EC" id="3.6.4.13" evidence="5"/>
<keyword evidence="1 5" id="KW-0547">Nucleotide-binding</keyword>
<dbReference type="SMART" id="SM00487">
    <property type="entry name" value="DEXDc"/>
    <property type="match status" value="1"/>
</dbReference>
<dbReference type="PANTHER" id="PTHR24031">
    <property type="entry name" value="RNA HELICASE"/>
    <property type="match status" value="1"/>
</dbReference>
<evidence type="ECO:0000256" key="2">
    <source>
        <dbReference type="ARBA" id="ARBA00022801"/>
    </source>
</evidence>
<keyword evidence="9" id="KW-1185">Reference proteome</keyword>
<dbReference type="Pfam" id="PF00271">
    <property type="entry name" value="Helicase_C"/>
    <property type="match status" value="1"/>
</dbReference>
<dbReference type="OrthoDB" id="10256233at2759"/>
<dbReference type="GO" id="GO:0005524">
    <property type="term" value="F:ATP binding"/>
    <property type="evidence" value="ECO:0007669"/>
    <property type="project" value="UniProtKB-UniRule"/>
</dbReference>
<dbReference type="SMART" id="SM00490">
    <property type="entry name" value="HELICc"/>
    <property type="match status" value="1"/>
</dbReference>
<comment type="similarity">
    <text evidence="5">Belongs to the DEAD box helicase family.</text>
</comment>
<evidence type="ECO:0000256" key="5">
    <source>
        <dbReference type="RuleBase" id="RU365068"/>
    </source>
</evidence>
<evidence type="ECO:0000313" key="9">
    <source>
        <dbReference type="Proteomes" id="UP000027586"/>
    </source>
</evidence>
<dbReference type="EMBL" id="CBTN010000036">
    <property type="protein sequence ID" value="CDH56235.1"/>
    <property type="molecule type" value="Genomic_DNA"/>
</dbReference>
<feature type="domain" description="Helicase ATP-binding" evidence="6">
    <location>
        <begin position="46"/>
        <end position="235"/>
    </location>
</feature>
<dbReference type="InterPro" id="IPR001650">
    <property type="entry name" value="Helicase_C-like"/>
</dbReference>
<keyword evidence="3 5" id="KW-0067">ATP-binding</keyword>
<accession>A0A068S2J7</accession>
<comment type="domain">
    <text evidence="5">The Q motif is unique to and characteristic of the DEAD box family of RNA helicases and controls ATP binding and hydrolysis.</text>
</comment>
<comment type="caution">
    <text evidence="8">The sequence shown here is derived from an EMBL/GenBank/DDBJ whole genome shotgun (WGS) entry which is preliminary data.</text>
</comment>
<dbReference type="PROSITE" id="PS51194">
    <property type="entry name" value="HELICASE_CTER"/>
    <property type="match status" value="1"/>
</dbReference>
<evidence type="ECO:0000259" key="7">
    <source>
        <dbReference type="PROSITE" id="PS51194"/>
    </source>
</evidence>
<keyword evidence="2 5" id="KW-0378">Hydrolase</keyword>
<evidence type="ECO:0000259" key="6">
    <source>
        <dbReference type="PROSITE" id="PS51192"/>
    </source>
</evidence>
<reference evidence="8" key="1">
    <citation type="submission" date="2013-08" db="EMBL/GenBank/DDBJ databases">
        <title>Gene expansion shapes genome architecture in the human pathogen Lichtheimia corymbifera: an evolutionary genomics analysis in the ancient terrestrial Mucorales (Mucoromycotina).</title>
        <authorList>
            <person name="Schwartze V.U."/>
            <person name="Winter S."/>
            <person name="Shelest E."/>
            <person name="Marcet-Houben M."/>
            <person name="Horn F."/>
            <person name="Wehner S."/>
            <person name="Hoffmann K."/>
            <person name="Riege K."/>
            <person name="Sammeth M."/>
            <person name="Nowrousian M."/>
            <person name="Valiante V."/>
            <person name="Linde J."/>
            <person name="Jacobsen I.D."/>
            <person name="Marz M."/>
            <person name="Brakhage A.A."/>
            <person name="Gabaldon T."/>
            <person name="Bocker S."/>
            <person name="Voigt K."/>
        </authorList>
    </citation>
    <scope>NUCLEOTIDE SEQUENCE [LARGE SCALE GENOMIC DNA]</scope>
    <source>
        <strain evidence="8">FSU 9682</strain>
    </source>
</reference>
<protein>
    <recommendedName>
        <fullName evidence="5">ATP-dependent RNA helicase</fullName>
        <ecNumber evidence="5">3.6.4.13</ecNumber>
    </recommendedName>
</protein>
<dbReference type="GO" id="GO:0016787">
    <property type="term" value="F:hydrolase activity"/>
    <property type="evidence" value="ECO:0007669"/>
    <property type="project" value="UniProtKB-KW"/>
</dbReference>
<keyword evidence="5 8" id="KW-0347">Helicase</keyword>
<comment type="catalytic activity">
    <reaction evidence="5">
        <text>ATP + H2O = ADP + phosphate + H(+)</text>
        <dbReference type="Rhea" id="RHEA:13065"/>
        <dbReference type="ChEBI" id="CHEBI:15377"/>
        <dbReference type="ChEBI" id="CHEBI:15378"/>
        <dbReference type="ChEBI" id="CHEBI:30616"/>
        <dbReference type="ChEBI" id="CHEBI:43474"/>
        <dbReference type="ChEBI" id="CHEBI:456216"/>
        <dbReference type="EC" id="3.6.4.13"/>
    </reaction>
</comment>
<name>A0A068S2J7_9FUNG</name>
<evidence type="ECO:0000256" key="3">
    <source>
        <dbReference type="ARBA" id="ARBA00022840"/>
    </source>
</evidence>
<evidence type="ECO:0000256" key="4">
    <source>
        <dbReference type="ARBA" id="ARBA00022884"/>
    </source>
</evidence>
<dbReference type="InterPro" id="IPR014001">
    <property type="entry name" value="Helicase_ATP-bd"/>
</dbReference>
<dbReference type="InterPro" id="IPR027417">
    <property type="entry name" value="P-loop_NTPase"/>
</dbReference>
<keyword evidence="4 5" id="KW-0694">RNA-binding</keyword>
<dbReference type="GO" id="GO:0003723">
    <property type="term" value="F:RNA binding"/>
    <property type="evidence" value="ECO:0007669"/>
    <property type="project" value="UniProtKB-UniRule"/>
</dbReference>
<feature type="domain" description="Helicase C-terminal" evidence="7">
    <location>
        <begin position="289"/>
        <end position="436"/>
    </location>
</feature>
<dbReference type="Gene3D" id="3.40.50.300">
    <property type="entry name" value="P-loop containing nucleotide triphosphate hydrolases"/>
    <property type="match status" value="2"/>
</dbReference>
<dbReference type="PROSITE" id="PS51192">
    <property type="entry name" value="HELICASE_ATP_BIND_1"/>
    <property type="match status" value="1"/>
</dbReference>
<dbReference type="GO" id="GO:0003724">
    <property type="term" value="F:RNA helicase activity"/>
    <property type="evidence" value="ECO:0007669"/>
    <property type="project" value="UniProtKB-EC"/>
</dbReference>
<organism evidence="8 9">
    <name type="scientific">Lichtheimia corymbifera JMRC:FSU:9682</name>
    <dbReference type="NCBI Taxonomy" id="1263082"/>
    <lineage>
        <taxon>Eukaryota</taxon>
        <taxon>Fungi</taxon>
        <taxon>Fungi incertae sedis</taxon>
        <taxon>Mucoromycota</taxon>
        <taxon>Mucoromycotina</taxon>
        <taxon>Mucoromycetes</taxon>
        <taxon>Mucorales</taxon>
        <taxon>Lichtheimiaceae</taxon>
        <taxon>Lichtheimia</taxon>
    </lineage>
</organism>
<dbReference type="Pfam" id="PF00270">
    <property type="entry name" value="DEAD"/>
    <property type="match status" value="1"/>
</dbReference>
<evidence type="ECO:0000313" key="8">
    <source>
        <dbReference type="EMBL" id="CDH56235.1"/>
    </source>
</evidence>
<comment type="function">
    <text evidence="5">RNA helicase.</text>
</comment>
<proteinExistence type="inferred from homology"/>
<dbReference type="SUPFAM" id="SSF52540">
    <property type="entry name" value="P-loop containing nucleoside triphosphate hydrolases"/>
    <property type="match status" value="1"/>
</dbReference>
<dbReference type="STRING" id="1263082.A0A068S2J7"/>
<dbReference type="Proteomes" id="UP000027586">
    <property type="component" value="Unassembled WGS sequence"/>
</dbReference>
<dbReference type="AlphaFoldDB" id="A0A068S2J7"/>
<dbReference type="InterPro" id="IPR011545">
    <property type="entry name" value="DEAD/DEAH_box_helicase_dom"/>
</dbReference>
<gene>
    <name evidence="8" type="ORF">LCOR_07307.1</name>
</gene>
<sequence length="436" mass="48939">MFVRIQARLYSSKASFEHLGITTNVCRNLQQRFHVDRPTVAQEQFIPLMQSGRDLFLRDRTGSGKTFGMAVVLASRLATAAEGDTNNSLRSLYVVPNHELAVQISDWIQTLHGSPSPLIQSTTASAFKNIQSTTVPHTLIGTPGRLVDCIDRIPTHLLDCIIIEEADQALRLPTRYAPLKKQKKRAANPKPTQVLVDQLLSKSQGRKPQLAAISATLNRPLRHWMRTHGWVHNPAFVDITQNVQAINHHIKHHCLLVSPGAVRNIGSIYEDEDEEEETISQEEQQQHPLLESIAVLLDIESVHNGILFVDSSVSVTTVIRQLRTFGVDALDIRGYNDWKAQLTDDQIPTSPPLWVATEFSARGMDIPNVSHIFILGEPSSIASYVHMAGRTGRLGRNGFNEGKVITLVEDKSRAEDRMWNMYRLMNANVDHYQHVQ</sequence>
<dbReference type="VEuPathDB" id="FungiDB:LCOR_07307.1"/>
<evidence type="ECO:0000256" key="1">
    <source>
        <dbReference type="ARBA" id="ARBA00022741"/>
    </source>
</evidence>